<gene>
    <name evidence="2" type="ORF">C7378_0436</name>
</gene>
<feature type="compositionally biased region" description="Polar residues" evidence="1">
    <location>
        <begin position="49"/>
        <end position="65"/>
    </location>
</feature>
<feature type="region of interest" description="Disordered" evidence="1">
    <location>
        <begin position="25"/>
        <end position="65"/>
    </location>
</feature>
<evidence type="ECO:0000313" key="2">
    <source>
        <dbReference type="EMBL" id="TCK75453.1"/>
    </source>
</evidence>
<feature type="compositionally biased region" description="Low complexity" evidence="1">
    <location>
        <begin position="37"/>
        <end position="48"/>
    </location>
</feature>
<organism evidence="2 3">
    <name type="scientific">Acidipila rosea</name>
    <dbReference type="NCBI Taxonomy" id="768535"/>
    <lineage>
        <taxon>Bacteria</taxon>
        <taxon>Pseudomonadati</taxon>
        <taxon>Acidobacteriota</taxon>
        <taxon>Terriglobia</taxon>
        <taxon>Terriglobales</taxon>
        <taxon>Acidobacteriaceae</taxon>
        <taxon>Acidipila</taxon>
    </lineage>
</organism>
<evidence type="ECO:0000256" key="1">
    <source>
        <dbReference type="SAM" id="MobiDB-lite"/>
    </source>
</evidence>
<evidence type="ECO:0000313" key="3">
    <source>
        <dbReference type="Proteomes" id="UP000295210"/>
    </source>
</evidence>
<accession>A0A4R1LF21</accession>
<name>A0A4R1LF21_9BACT</name>
<sequence>MALAPSIVCGAQVIAPIGTYPPAIQKQQQATPPPPKTSAATTANPANSYGSGLQRTPPSLLDQASSPAKISFSEGRLAVDANNSSLLSILQQIATQSGMKIEGSSKDQRIFGTYGPGAPREVILSLLEGSGYNVVMVGATAHGVPRRLELSTRGQESVPPPQASVQESSADDNDSGADDGQIPPAEPMPPQVITPASQAPPPQAPAQDGVKTPQQLLQELQRMHDQQQQQQNPQ</sequence>
<reference evidence="2 3" key="1">
    <citation type="submission" date="2019-03" db="EMBL/GenBank/DDBJ databases">
        <title>Genomic Encyclopedia of Type Strains, Phase IV (KMG-IV): sequencing the most valuable type-strain genomes for metagenomic binning, comparative biology and taxonomic classification.</title>
        <authorList>
            <person name="Goeker M."/>
        </authorList>
    </citation>
    <scope>NUCLEOTIDE SEQUENCE [LARGE SCALE GENOMIC DNA]</scope>
    <source>
        <strain evidence="2 3">DSM 103428</strain>
    </source>
</reference>
<protein>
    <submittedName>
        <fullName evidence="2">Uncharacterized protein</fullName>
    </submittedName>
</protein>
<dbReference type="EMBL" id="SMGK01000001">
    <property type="protein sequence ID" value="TCK75453.1"/>
    <property type="molecule type" value="Genomic_DNA"/>
</dbReference>
<feature type="region of interest" description="Disordered" evidence="1">
    <location>
        <begin position="150"/>
        <end position="234"/>
    </location>
</feature>
<keyword evidence="3" id="KW-1185">Reference proteome</keyword>
<comment type="caution">
    <text evidence="2">The sequence shown here is derived from an EMBL/GenBank/DDBJ whole genome shotgun (WGS) entry which is preliminary data.</text>
</comment>
<dbReference type="Proteomes" id="UP000295210">
    <property type="component" value="Unassembled WGS sequence"/>
</dbReference>
<dbReference type="AlphaFoldDB" id="A0A4R1LF21"/>
<feature type="compositionally biased region" description="Pro residues" evidence="1">
    <location>
        <begin position="184"/>
        <end position="204"/>
    </location>
</feature>
<proteinExistence type="predicted"/>